<gene>
    <name evidence="1" type="ORF">CWATWH0402_2487</name>
</gene>
<dbReference type="Proteomes" id="UP000018130">
    <property type="component" value="Unassembled WGS sequence"/>
</dbReference>
<protein>
    <submittedName>
        <fullName evidence="1">Uncharacterized protein</fullName>
    </submittedName>
</protein>
<evidence type="ECO:0000313" key="2">
    <source>
        <dbReference type="Proteomes" id="UP000018130"/>
    </source>
</evidence>
<sequence>MEDHWLKEWGKGKPPSKWVIEIIDDTLSRLEGMTKEDCREIAVLNEELTQKFLKKVKPTSVKNYYTYLHKAVRIHF</sequence>
<evidence type="ECO:0000313" key="1">
    <source>
        <dbReference type="EMBL" id="CCQ69219.1"/>
    </source>
</evidence>
<accession>T2JVU9</accession>
<dbReference type="EMBL" id="CAQN01000925">
    <property type="protein sequence ID" value="CCQ69219.1"/>
    <property type="molecule type" value="Genomic_DNA"/>
</dbReference>
<dbReference type="AlphaFoldDB" id="T2JVU9"/>
<reference evidence="1 2" key="1">
    <citation type="submission" date="2013-01" db="EMBL/GenBank/DDBJ databases">
        <authorList>
            <person name="Bench S."/>
        </authorList>
    </citation>
    <scope>NUCLEOTIDE SEQUENCE [LARGE SCALE GENOMIC DNA]</scope>
    <source>
        <strain evidence="1 2">WH 0402</strain>
    </source>
</reference>
<dbReference type="RefSeq" id="WP_048326962.1">
    <property type="nucleotide sequence ID" value="NZ_CAQN01000925.1"/>
</dbReference>
<name>T2JVU9_CROWT</name>
<proteinExistence type="predicted"/>
<comment type="caution">
    <text evidence="1">The sequence shown here is derived from an EMBL/GenBank/DDBJ whole genome shotgun (WGS) entry which is preliminary data.</text>
</comment>
<reference evidence="1 2" key="2">
    <citation type="submission" date="2013-09" db="EMBL/GenBank/DDBJ databases">
        <title>Whole genome comparison of six Crocosphaera watsonii strains with differing phenotypes.</title>
        <authorList>
            <person name="Bench S.R."/>
            <person name="Heller P."/>
            <person name="Frank I."/>
            <person name="Arciniega M."/>
            <person name="Shilova I.N."/>
            <person name="Zehr J.P."/>
        </authorList>
    </citation>
    <scope>NUCLEOTIDE SEQUENCE [LARGE SCALE GENOMIC DNA]</scope>
    <source>
        <strain evidence="1 2">WH 0402</strain>
    </source>
</reference>
<organism evidence="1 2">
    <name type="scientific">Crocosphaera watsonii WH 0402</name>
    <dbReference type="NCBI Taxonomy" id="1284629"/>
    <lineage>
        <taxon>Bacteria</taxon>
        <taxon>Bacillati</taxon>
        <taxon>Cyanobacteriota</taxon>
        <taxon>Cyanophyceae</taxon>
        <taxon>Oscillatoriophycideae</taxon>
        <taxon>Chroococcales</taxon>
        <taxon>Aphanothecaceae</taxon>
        <taxon>Crocosphaera</taxon>
    </lineage>
</organism>